<keyword evidence="2" id="KW-1185">Reference proteome</keyword>
<evidence type="ECO:0000313" key="2">
    <source>
        <dbReference type="Proteomes" id="UP000271624"/>
    </source>
</evidence>
<comment type="caution">
    <text evidence="1">The sequence shown here is derived from an EMBL/GenBank/DDBJ whole genome shotgun (WGS) entry which is preliminary data.</text>
</comment>
<evidence type="ECO:0008006" key="3">
    <source>
        <dbReference type="Google" id="ProtNLM"/>
    </source>
</evidence>
<dbReference type="OrthoDB" id="9792586at2"/>
<reference evidence="1" key="2">
    <citation type="journal article" date="2019" name="Genome Biol. Evol.">
        <title>Day and night: Metabolic profiles and evolutionary relationships of six axenic non-marine cyanobacteria.</title>
        <authorList>
            <person name="Will S.E."/>
            <person name="Henke P."/>
            <person name="Boedeker C."/>
            <person name="Huang S."/>
            <person name="Brinkmann H."/>
            <person name="Rohde M."/>
            <person name="Jarek M."/>
            <person name="Friedl T."/>
            <person name="Seufert S."/>
            <person name="Schumacher M."/>
            <person name="Overmann J."/>
            <person name="Neumann-Schaal M."/>
            <person name="Petersen J."/>
        </authorList>
    </citation>
    <scope>NUCLEOTIDE SEQUENCE [LARGE SCALE GENOMIC DNA]</scope>
    <source>
        <strain evidence="1">PCC 7102</strain>
    </source>
</reference>
<gene>
    <name evidence="1" type="ORF">DSM106972_081370</name>
</gene>
<organism evidence="1 2">
    <name type="scientific">Dulcicalothrix desertica PCC 7102</name>
    <dbReference type="NCBI Taxonomy" id="232991"/>
    <lineage>
        <taxon>Bacteria</taxon>
        <taxon>Bacillati</taxon>
        <taxon>Cyanobacteriota</taxon>
        <taxon>Cyanophyceae</taxon>
        <taxon>Nostocales</taxon>
        <taxon>Calotrichaceae</taxon>
        <taxon>Dulcicalothrix</taxon>
    </lineage>
</organism>
<protein>
    <recommendedName>
        <fullName evidence="3">DUF268 domain-containing protein</fullName>
    </recommendedName>
</protein>
<dbReference type="Proteomes" id="UP000271624">
    <property type="component" value="Unassembled WGS sequence"/>
</dbReference>
<proteinExistence type="predicted"/>
<dbReference type="EMBL" id="RSCL01000029">
    <property type="protein sequence ID" value="RUS98508.1"/>
    <property type="molecule type" value="Genomic_DNA"/>
</dbReference>
<dbReference type="Gene3D" id="3.40.50.150">
    <property type="entry name" value="Vaccinia Virus protein VP39"/>
    <property type="match status" value="1"/>
</dbReference>
<dbReference type="RefSeq" id="WP_127086182.1">
    <property type="nucleotide sequence ID" value="NZ_RSCL01000029.1"/>
</dbReference>
<sequence>MSTLNLNFKQFINIPYRIVTRITGTDLRVFVKNIIGLAPYIRDWINYNRQVALANPFRAKLSGFLSHYTLADRYENAGVAKGEYFHQDLWFARKIFADNPEQHWDIGSRIDGFIAHLLVFRSVKVIDIRSINSQVSGLCFQQGDITSLSLADNSIKSISCLHTIEHIGLGRYGDPIDPLGHLKGIKELQRILAPGGKLYFSAPIGKERVEFNAHRIFDPSTIIDKFSDLNLIDFAAINKQGDLVEPAKWQDFRDVDYACGLFVFEKCVN</sequence>
<evidence type="ECO:0000313" key="1">
    <source>
        <dbReference type="EMBL" id="RUS98508.1"/>
    </source>
</evidence>
<accession>A0A433UXF4</accession>
<dbReference type="SUPFAM" id="SSF53335">
    <property type="entry name" value="S-adenosyl-L-methionine-dependent methyltransferases"/>
    <property type="match status" value="1"/>
</dbReference>
<dbReference type="Pfam" id="PF03269">
    <property type="entry name" value="DUF268"/>
    <property type="match status" value="1"/>
</dbReference>
<name>A0A433UXF4_9CYAN</name>
<dbReference type="AlphaFoldDB" id="A0A433UXF4"/>
<reference evidence="1" key="1">
    <citation type="submission" date="2018-12" db="EMBL/GenBank/DDBJ databases">
        <authorList>
            <person name="Will S."/>
            <person name="Neumann-Schaal M."/>
            <person name="Henke P."/>
        </authorList>
    </citation>
    <scope>NUCLEOTIDE SEQUENCE</scope>
    <source>
        <strain evidence="1">PCC 7102</strain>
    </source>
</reference>
<dbReference type="InterPro" id="IPR004951">
    <property type="entry name" value="DUF268_CAE_spp"/>
</dbReference>
<dbReference type="InterPro" id="IPR029063">
    <property type="entry name" value="SAM-dependent_MTases_sf"/>
</dbReference>